<dbReference type="EMBL" id="LT599585">
    <property type="protein sequence ID" value="SBW85271.1"/>
    <property type="molecule type" value="Genomic_DNA"/>
</dbReference>
<name>A0A1D3KAP1_PSEVE</name>
<sequence>MKVEASTIQKIEIAEVEALDPVTVILEDLGRYRGRITVTCFGRSWTHQWNNTGANSIAEFVAWQNAEHLASALAPMMRPTCYDEAALVAYAKSVVVERRLGINLDFNSLEKDEARRLYDACESLRGYVTFERLPSPLMTELFGDEWFYAGWHAQSPNSDFVYLTRIAQTVIDGLAQLRPACPGKNRFGLDIEYFKRRLNRFIRDLADFPPDEAARELARIARTADATVLNEAEFNQVNSALPESMCCFRDGVRHCAGSGFLADERFPDLSPEHAKPCPSCNTMLWLMDAKNEVGSLAMTETDGIAIERVWLNALSTAYRANPDAVSRALEALGAVDVPIPSIEEGSSQLRRYNAPEAAAESKTDDEAIEAFAVILKVKMATSRAKGRDGWQRKDLYSAATLSRMLREHVEMGDPIDTGIFSMMLQQRGEGIELEPVSCEA</sequence>
<dbReference type="Pfam" id="PF26211">
    <property type="entry name" value="Phage_phiTE_072"/>
    <property type="match status" value="1"/>
</dbReference>
<dbReference type="Proteomes" id="UP000245431">
    <property type="component" value="Plasmid PVE_plasmid"/>
</dbReference>
<evidence type="ECO:0000313" key="2">
    <source>
        <dbReference type="Proteomes" id="UP000245431"/>
    </source>
</evidence>
<protein>
    <submittedName>
        <fullName evidence="1">Uncharacterized protein</fullName>
    </submittedName>
</protein>
<dbReference type="InterPro" id="IPR058701">
    <property type="entry name" value="PhiTE_072-like"/>
</dbReference>
<gene>
    <name evidence="1" type="ORF">PVE_P0231</name>
</gene>
<proteinExistence type="predicted"/>
<evidence type="ECO:0000313" key="1">
    <source>
        <dbReference type="EMBL" id="SBW85271.1"/>
    </source>
</evidence>
<reference evidence="2" key="1">
    <citation type="submission" date="2016-07" db="EMBL/GenBank/DDBJ databases">
        <authorList>
            <person name="Florea S."/>
            <person name="Webb J.S."/>
            <person name="Jaromczyk J."/>
            <person name="Schardl C.L."/>
        </authorList>
    </citation>
    <scope>NUCLEOTIDE SEQUENCE [LARGE SCALE GENOMIC DNA]</scope>
    <source>
        <strain evidence="2">1YdBTEX2</strain>
        <plasmid evidence="2">Plasmid pve_Plasmid</plasmid>
    </source>
</reference>
<accession>A0A1D3KAP1</accession>
<keyword evidence="1" id="KW-0614">Plasmid</keyword>
<dbReference type="AlphaFoldDB" id="A0A1D3KAP1"/>
<organism evidence="1 2">
    <name type="scientific">Pseudomonas veronii 1YdBTEX2</name>
    <dbReference type="NCBI Taxonomy" id="1295141"/>
    <lineage>
        <taxon>Bacteria</taxon>
        <taxon>Pseudomonadati</taxon>
        <taxon>Pseudomonadota</taxon>
        <taxon>Gammaproteobacteria</taxon>
        <taxon>Pseudomonadales</taxon>
        <taxon>Pseudomonadaceae</taxon>
        <taxon>Pseudomonas</taxon>
    </lineage>
</organism>
<geneLocation type="plasmid" evidence="2">
    <name>pve_Plasmid</name>
</geneLocation>